<dbReference type="GO" id="GO:0005509">
    <property type="term" value="F:calcium ion binding"/>
    <property type="evidence" value="ECO:0007669"/>
    <property type="project" value="UniProtKB-UniRule"/>
</dbReference>
<organism evidence="8">
    <name type="scientific">Arion vulgaris</name>
    <dbReference type="NCBI Taxonomy" id="1028688"/>
    <lineage>
        <taxon>Eukaryota</taxon>
        <taxon>Metazoa</taxon>
        <taxon>Spiralia</taxon>
        <taxon>Lophotrochozoa</taxon>
        <taxon>Mollusca</taxon>
        <taxon>Gastropoda</taxon>
        <taxon>Heterobranchia</taxon>
        <taxon>Euthyneura</taxon>
        <taxon>Panpulmonata</taxon>
        <taxon>Eupulmonata</taxon>
        <taxon>Stylommatophora</taxon>
        <taxon>Helicina</taxon>
        <taxon>Arionoidea</taxon>
        <taxon>Arionidae</taxon>
        <taxon>Arion</taxon>
    </lineage>
</organism>
<evidence type="ECO:0000259" key="7">
    <source>
        <dbReference type="PROSITE" id="PS50268"/>
    </source>
</evidence>
<dbReference type="GO" id="GO:0016342">
    <property type="term" value="C:catenin complex"/>
    <property type="evidence" value="ECO:0007669"/>
    <property type="project" value="TreeGrafter"/>
</dbReference>
<feature type="domain" description="Cadherin" evidence="7">
    <location>
        <begin position="5"/>
        <end position="101"/>
    </location>
</feature>
<dbReference type="Pfam" id="PF00028">
    <property type="entry name" value="Cadherin"/>
    <property type="match status" value="1"/>
</dbReference>
<gene>
    <name evidence="8" type="primary">ORF30013</name>
</gene>
<dbReference type="GO" id="GO:0007156">
    <property type="term" value="P:homophilic cell adhesion via plasma membrane adhesion molecules"/>
    <property type="evidence" value="ECO:0007669"/>
    <property type="project" value="InterPro"/>
</dbReference>
<evidence type="ECO:0000256" key="5">
    <source>
        <dbReference type="PROSITE-ProRule" id="PRU00043"/>
    </source>
</evidence>
<dbReference type="Gene3D" id="2.60.40.60">
    <property type="entry name" value="Cadherins"/>
    <property type="match status" value="1"/>
</dbReference>
<feature type="region of interest" description="Disordered" evidence="6">
    <location>
        <begin position="1"/>
        <end position="21"/>
    </location>
</feature>
<keyword evidence="4" id="KW-0472">Membrane</keyword>
<dbReference type="PANTHER" id="PTHR24027">
    <property type="entry name" value="CADHERIN-23"/>
    <property type="match status" value="1"/>
</dbReference>
<keyword evidence="3 5" id="KW-0106">Calcium</keyword>
<dbReference type="GO" id="GO:0045296">
    <property type="term" value="F:cadherin binding"/>
    <property type="evidence" value="ECO:0007669"/>
    <property type="project" value="TreeGrafter"/>
</dbReference>
<dbReference type="InterPro" id="IPR015919">
    <property type="entry name" value="Cadherin-like_sf"/>
</dbReference>
<dbReference type="SUPFAM" id="SSF49313">
    <property type="entry name" value="Cadherin-like"/>
    <property type="match status" value="1"/>
</dbReference>
<dbReference type="EMBL" id="HACG01010510">
    <property type="protein sequence ID" value="CEK57375.1"/>
    <property type="molecule type" value="Transcribed_RNA"/>
</dbReference>
<evidence type="ECO:0000256" key="4">
    <source>
        <dbReference type="ARBA" id="ARBA00023136"/>
    </source>
</evidence>
<evidence type="ECO:0000256" key="2">
    <source>
        <dbReference type="ARBA" id="ARBA00022737"/>
    </source>
</evidence>
<dbReference type="InterPro" id="IPR039808">
    <property type="entry name" value="Cadherin"/>
</dbReference>
<evidence type="ECO:0000313" key="8">
    <source>
        <dbReference type="EMBL" id="CEK57375.1"/>
    </source>
</evidence>
<dbReference type="GO" id="GO:0016477">
    <property type="term" value="P:cell migration"/>
    <property type="evidence" value="ECO:0007669"/>
    <property type="project" value="TreeGrafter"/>
</dbReference>
<sequence length="113" mass="12449">MTFDLPENTPPGSNVLYRVQASSHDGPTDKITYTLSDTTYFQITPDTGEIRLVTAAPDYETIGNVYRMEVCISDTPNPTVRTACGNITVNILDSNDEPPKFTLPVYQTTVAED</sequence>
<reference evidence="8" key="1">
    <citation type="submission" date="2014-12" db="EMBL/GenBank/DDBJ databases">
        <title>Insight into the proteome of Arion vulgaris.</title>
        <authorList>
            <person name="Aradska J."/>
            <person name="Bulat T."/>
            <person name="Smidak R."/>
            <person name="Sarate P."/>
            <person name="Gangsoo J."/>
            <person name="Sialana F."/>
            <person name="Bilban M."/>
            <person name="Lubec G."/>
        </authorList>
    </citation>
    <scope>NUCLEOTIDE SEQUENCE</scope>
    <source>
        <tissue evidence="8">Skin</tissue>
    </source>
</reference>
<feature type="non-terminal residue" evidence="8">
    <location>
        <position position="113"/>
    </location>
</feature>
<evidence type="ECO:0000256" key="6">
    <source>
        <dbReference type="SAM" id="MobiDB-lite"/>
    </source>
</evidence>
<dbReference type="GO" id="GO:0008013">
    <property type="term" value="F:beta-catenin binding"/>
    <property type="evidence" value="ECO:0007669"/>
    <property type="project" value="TreeGrafter"/>
</dbReference>
<dbReference type="InterPro" id="IPR002126">
    <property type="entry name" value="Cadherin-like_dom"/>
</dbReference>
<name>A0A0B6YPI0_9EUPU</name>
<dbReference type="CDD" id="cd11304">
    <property type="entry name" value="Cadherin_repeat"/>
    <property type="match status" value="1"/>
</dbReference>
<evidence type="ECO:0000256" key="1">
    <source>
        <dbReference type="ARBA" id="ARBA00004370"/>
    </source>
</evidence>
<dbReference type="PROSITE" id="PS50268">
    <property type="entry name" value="CADHERIN_2"/>
    <property type="match status" value="1"/>
</dbReference>
<keyword evidence="2" id="KW-0677">Repeat</keyword>
<comment type="subcellular location">
    <subcellularLocation>
        <location evidence="1">Membrane</location>
    </subcellularLocation>
</comment>
<dbReference type="SMART" id="SM00112">
    <property type="entry name" value="CA"/>
    <property type="match status" value="1"/>
</dbReference>
<proteinExistence type="predicted"/>
<evidence type="ECO:0000256" key="3">
    <source>
        <dbReference type="ARBA" id="ARBA00022837"/>
    </source>
</evidence>
<accession>A0A0B6YPI0</accession>
<protein>
    <recommendedName>
        <fullName evidence="7">Cadherin domain-containing protein</fullName>
    </recommendedName>
</protein>
<dbReference type="AlphaFoldDB" id="A0A0B6YPI0"/>
<dbReference type="PANTHER" id="PTHR24027:SF438">
    <property type="entry name" value="CADHERIN 23"/>
    <property type="match status" value="1"/>
</dbReference>